<dbReference type="InterPro" id="IPR010233">
    <property type="entry name" value="UbiG_MeTrfase"/>
</dbReference>
<comment type="pathway">
    <text evidence="5">Cofactor biosynthesis; ubiquinone biosynthesis.</text>
</comment>
<evidence type="ECO:0000256" key="5">
    <source>
        <dbReference type="HAMAP-Rule" id="MF_00472"/>
    </source>
</evidence>
<comment type="caution">
    <text evidence="6">The sequence shown here is derived from an EMBL/GenBank/DDBJ whole genome shotgun (WGS) entry which is preliminary data.</text>
</comment>
<keyword evidence="2 5" id="KW-0808">Transferase</keyword>
<reference evidence="6 7" key="1">
    <citation type="submission" date="2018-04" db="EMBL/GenBank/DDBJ databases">
        <title>Novel species isolated from glacier.</title>
        <authorList>
            <person name="Liu Q."/>
            <person name="Xin Y.-H."/>
        </authorList>
    </citation>
    <scope>NUCLEOTIDE SEQUENCE [LARGE SCALE GENOMIC DNA]</scope>
    <source>
        <strain evidence="6 7">GT1R17</strain>
    </source>
</reference>
<accession>A0A2T5MES0</accession>
<dbReference type="CDD" id="cd02440">
    <property type="entry name" value="AdoMet_MTases"/>
    <property type="match status" value="1"/>
</dbReference>
<comment type="catalytic activity">
    <reaction evidence="5">
        <text>a 3-demethylubiquinol + S-adenosyl-L-methionine = a ubiquinol + S-adenosyl-L-homocysteine + H(+)</text>
        <dbReference type="Rhea" id="RHEA:44380"/>
        <dbReference type="Rhea" id="RHEA-COMP:9566"/>
        <dbReference type="Rhea" id="RHEA-COMP:10914"/>
        <dbReference type="ChEBI" id="CHEBI:15378"/>
        <dbReference type="ChEBI" id="CHEBI:17976"/>
        <dbReference type="ChEBI" id="CHEBI:57856"/>
        <dbReference type="ChEBI" id="CHEBI:59789"/>
        <dbReference type="ChEBI" id="CHEBI:84422"/>
        <dbReference type="EC" id="2.1.1.64"/>
    </reaction>
</comment>
<keyword evidence="3 5" id="KW-0831">Ubiquinone biosynthesis</keyword>
<dbReference type="FunFam" id="3.40.50.150:FF:000028">
    <property type="entry name" value="Ubiquinone biosynthesis O-methyltransferase"/>
    <property type="match status" value="1"/>
</dbReference>
<keyword evidence="7" id="KW-1185">Reference proteome</keyword>
<evidence type="ECO:0000256" key="3">
    <source>
        <dbReference type="ARBA" id="ARBA00022688"/>
    </source>
</evidence>
<dbReference type="NCBIfam" id="TIGR01983">
    <property type="entry name" value="UbiG"/>
    <property type="match status" value="1"/>
</dbReference>
<keyword evidence="1 5" id="KW-0489">Methyltransferase</keyword>
<dbReference type="GO" id="GO:0010420">
    <property type="term" value="F:polyprenyldihydroxybenzoate methyltransferase activity"/>
    <property type="evidence" value="ECO:0007669"/>
    <property type="project" value="InterPro"/>
</dbReference>
<dbReference type="OrthoDB" id="9801538at2"/>
<dbReference type="RefSeq" id="WP_107940667.1">
    <property type="nucleotide sequence ID" value="NZ_QANS01000004.1"/>
</dbReference>
<dbReference type="GO" id="GO:0032259">
    <property type="term" value="P:methylation"/>
    <property type="evidence" value="ECO:0007669"/>
    <property type="project" value="UniProtKB-KW"/>
</dbReference>
<keyword evidence="4 5" id="KW-0949">S-adenosyl-L-methionine</keyword>
<dbReference type="Pfam" id="PF13489">
    <property type="entry name" value="Methyltransf_23"/>
    <property type="match status" value="1"/>
</dbReference>
<dbReference type="EC" id="2.1.1.64" evidence="5"/>
<dbReference type="EC" id="2.1.1.222" evidence="5"/>
<evidence type="ECO:0000313" key="6">
    <source>
        <dbReference type="EMBL" id="PTU31080.1"/>
    </source>
</evidence>
<sequence length="236" mass="25499">MSSNVNVDPGEISRFEKMAATWWDPRGEMGPLHSINPPRVRYIEQCAGGLKGKKALDVGCGGGILTEALVAKGADATGIDLAEASLEVAKLHGLESGIKANYQNIPAEELARQQPESFDLVCCLEMLEHVPAPAQTIKACAQLTVPGGTVVFSTINRNPKAYALTILGAEYVMNLIPRGTHDYAKFIRPSELAQWAREAGLEVVAMKGIRYNPLLKTASLADDVDVNYLMHCRKPA</sequence>
<comment type="similarity">
    <text evidence="5">Belongs to the methyltransferase superfamily. UbiG/COQ3 family.</text>
</comment>
<feature type="binding site" evidence="5">
    <location>
        <position position="59"/>
    </location>
    <ligand>
        <name>S-adenosyl-L-methionine</name>
        <dbReference type="ChEBI" id="CHEBI:59789"/>
    </ligand>
</feature>
<evidence type="ECO:0000256" key="2">
    <source>
        <dbReference type="ARBA" id="ARBA00022679"/>
    </source>
</evidence>
<dbReference type="UniPathway" id="UPA00232"/>
<evidence type="ECO:0000256" key="4">
    <source>
        <dbReference type="ARBA" id="ARBA00022691"/>
    </source>
</evidence>
<dbReference type="PANTHER" id="PTHR43464">
    <property type="entry name" value="METHYLTRANSFERASE"/>
    <property type="match status" value="1"/>
</dbReference>
<dbReference type="GO" id="GO:0102208">
    <property type="term" value="F:2-polyprenyl-6-hydroxyphenol methylase activity"/>
    <property type="evidence" value="ECO:0007669"/>
    <property type="project" value="UniProtKB-EC"/>
</dbReference>
<organism evidence="6 7">
    <name type="scientific">Stenotrophobium rhamnosiphilum</name>
    <dbReference type="NCBI Taxonomy" id="2029166"/>
    <lineage>
        <taxon>Bacteria</taxon>
        <taxon>Pseudomonadati</taxon>
        <taxon>Pseudomonadota</taxon>
        <taxon>Gammaproteobacteria</taxon>
        <taxon>Nevskiales</taxon>
        <taxon>Nevskiaceae</taxon>
        <taxon>Stenotrophobium</taxon>
    </lineage>
</organism>
<gene>
    <name evidence="5" type="primary">ubiG</name>
    <name evidence="6" type="ORF">CJD38_12370</name>
</gene>
<dbReference type="Gene3D" id="3.40.50.150">
    <property type="entry name" value="Vaccinia Virus protein VP39"/>
    <property type="match status" value="1"/>
</dbReference>
<comment type="catalytic activity">
    <reaction evidence="5">
        <text>a 3-(all-trans-polyprenyl)benzene-1,2-diol + S-adenosyl-L-methionine = a 2-methoxy-6-(all-trans-polyprenyl)phenol + S-adenosyl-L-homocysteine + H(+)</text>
        <dbReference type="Rhea" id="RHEA:31411"/>
        <dbReference type="Rhea" id="RHEA-COMP:9550"/>
        <dbReference type="Rhea" id="RHEA-COMP:9551"/>
        <dbReference type="ChEBI" id="CHEBI:15378"/>
        <dbReference type="ChEBI" id="CHEBI:57856"/>
        <dbReference type="ChEBI" id="CHEBI:59789"/>
        <dbReference type="ChEBI" id="CHEBI:62729"/>
        <dbReference type="ChEBI" id="CHEBI:62731"/>
        <dbReference type="EC" id="2.1.1.222"/>
    </reaction>
</comment>
<dbReference type="PANTHER" id="PTHR43464:SF19">
    <property type="entry name" value="UBIQUINONE BIOSYNTHESIS O-METHYLTRANSFERASE, MITOCHONDRIAL"/>
    <property type="match status" value="1"/>
</dbReference>
<name>A0A2T5MES0_9GAMM</name>
<feature type="binding site" evidence="5">
    <location>
        <position position="80"/>
    </location>
    <ligand>
        <name>S-adenosyl-L-methionine</name>
        <dbReference type="ChEBI" id="CHEBI:59789"/>
    </ligand>
</feature>
<dbReference type="EMBL" id="QANS01000004">
    <property type="protein sequence ID" value="PTU31080.1"/>
    <property type="molecule type" value="Genomic_DNA"/>
</dbReference>
<dbReference type="HAMAP" id="MF_00472">
    <property type="entry name" value="UbiG"/>
    <property type="match status" value="1"/>
</dbReference>
<evidence type="ECO:0000256" key="1">
    <source>
        <dbReference type="ARBA" id="ARBA00022603"/>
    </source>
</evidence>
<protein>
    <recommendedName>
        <fullName evidence="5">Ubiquinone biosynthesis O-methyltransferase</fullName>
    </recommendedName>
    <alternativeName>
        <fullName evidence="5">2-polyprenyl-6-hydroxyphenol methylase</fullName>
        <ecNumber evidence="5">2.1.1.222</ecNumber>
    </alternativeName>
    <alternativeName>
        <fullName evidence="5">3-demethylubiquinone 3-O-methyltransferase</fullName>
        <ecNumber evidence="5">2.1.1.64</ecNumber>
    </alternativeName>
</protein>
<feature type="binding site" evidence="5">
    <location>
        <position position="124"/>
    </location>
    <ligand>
        <name>S-adenosyl-L-methionine</name>
        <dbReference type="ChEBI" id="CHEBI:59789"/>
    </ligand>
</feature>
<dbReference type="InterPro" id="IPR029063">
    <property type="entry name" value="SAM-dependent_MTases_sf"/>
</dbReference>
<dbReference type="GO" id="GO:0061542">
    <property type="term" value="F:3-demethylubiquinol 3-O-methyltransferase activity"/>
    <property type="evidence" value="ECO:0007669"/>
    <property type="project" value="UniProtKB-UniRule"/>
</dbReference>
<dbReference type="AlphaFoldDB" id="A0A2T5MES0"/>
<comment type="function">
    <text evidence="5">O-methyltransferase that catalyzes the 2 O-methylation steps in the ubiquinone biosynthetic pathway.</text>
</comment>
<feature type="binding site" evidence="5">
    <location>
        <position position="39"/>
    </location>
    <ligand>
        <name>S-adenosyl-L-methionine</name>
        <dbReference type="ChEBI" id="CHEBI:59789"/>
    </ligand>
</feature>
<dbReference type="SUPFAM" id="SSF53335">
    <property type="entry name" value="S-adenosyl-L-methionine-dependent methyltransferases"/>
    <property type="match status" value="1"/>
</dbReference>
<dbReference type="Proteomes" id="UP000244248">
    <property type="component" value="Unassembled WGS sequence"/>
</dbReference>
<evidence type="ECO:0000313" key="7">
    <source>
        <dbReference type="Proteomes" id="UP000244248"/>
    </source>
</evidence>
<proteinExistence type="inferred from homology"/>